<feature type="compositionally biased region" description="Pro residues" evidence="1">
    <location>
        <begin position="290"/>
        <end position="304"/>
    </location>
</feature>
<sequence length="580" mass="62832">MADQLRGLPPPTTARQDSVNLDNLFDFLSDVPTQRGAPDGESDAPQPTIAEIGDDMERLVDDLDNELENVLGEMNEMSKSHTEEQRKPDGAPSENPPPSPPTTLPLQSVIIPSPPLPSSMNGSFTNGMSGSITLPSPLTNGSSSMSSSLILPPPPPPAEPCERSPTFPPPPPLPPSSGLPEPVGPPPPPPGIVKETTPPELTNGIIPNGKLVVLNGKEPIYESVIPRPEVKEKEATPPLSPPPPPVFPAENNGFLQKVKEQLDDLNDEPLPPIPTAALASQKRESSTPAQKPPPLQMSQPPAPAQPMDTCMSPPPGAEAPSSERTVRRKERVERRLQQMEAASPPASAAPPTPADAPNDLAEFAKLYFNDHPRSPEGTIIATLTRKSKSMELLTKEEMVVYHKGNNIPTSHIQLHDPDSVSAAVSIFRDLCRYMRGELTQDKETHVIQSLIGKGLEREELRDEILVQCVRQITECPVEEWAERVWLILCLCAVAWQPSRGLARYYCAWLRSRTKGGVAARATHCAQWCLDNCRGAAPRQLPPSTVEIASAASSSWTGAQRPSTCTRPTRPPPPPRDWPTS</sequence>
<feature type="region of interest" description="Disordered" evidence="1">
    <location>
        <begin position="62"/>
        <end position="213"/>
    </location>
</feature>
<dbReference type="InterPro" id="IPR051567">
    <property type="entry name" value="Unconventional_Myosin_ATPase"/>
</dbReference>
<dbReference type="SMART" id="SM00139">
    <property type="entry name" value="MyTH4"/>
    <property type="match status" value="1"/>
</dbReference>
<dbReference type="Proteomes" id="UP000823941">
    <property type="component" value="Chromosome 25"/>
</dbReference>
<feature type="region of interest" description="Disordered" evidence="1">
    <location>
        <begin position="29"/>
        <end position="48"/>
    </location>
</feature>
<feature type="region of interest" description="Disordered" evidence="1">
    <location>
        <begin position="548"/>
        <end position="580"/>
    </location>
</feature>
<feature type="compositionally biased region" description="Pro residues" evidence="1">
    <location>
        <begin position="94"/>
        <end position="103"/>
    </location>
</feature>
<comment type="caution">
    <text evidence="3">The sequence shown here is derived from an EMBL/GenBank/DDBJ whole genome shotgun (WGS) entry which is preliminary data.</text>
</comment>
<feature type="region of interest" description="Disordered" evidence="1">
    <location>
        <begin position="1"/>
        <end position="20"/>
    </location>
</feature>
<dbReference type="PROSITE" id="PS51016">
    <property type="entry name" value="MYTH4"/>
    <property type="match status" value="1"/>
</dbReference>
<reference evidence="3 4" key="1">
    <citation type="submission" date="2021-06" db="EMBL/GenBank/DDBJ databases">
        <title>A haploid diamondback moth (Plutella xylostella L.) genome assembly resolves 31 chromosomes and identifies a diamide resistance mutation.</title>
        <authorList>
            <person name="Ward C.M."/>
            <person name="Perry K.D."/>
            <person name="Baker G."/>
            <person name="Powis K."/>
            <person name="Heckel D.G."/>
            <person name="Baxter S.W."/>
        </authorList>
    </citation>
    <scope>NUCLEOTIDE SEQUENCE [LARGE SCALE GENOMIC DNA]</scope>
    <source>
        <strain evidence="3 4">LV</strain>
        <tissue evidence="3">Single pupa</tissue>
    </source>
</reference>
<dbReference type="EMBL" id="JAHIBW010000025">
    <property type="protein sequence ID" value="KAG7297826.1"/>
    <property type="molecule type" value="Genomic_DNA"/>
</dbReference>
<feature type="compositionally biased region" description="Pro residues" evidence="1">
    <location>
        <begin position="238"/>
        <end position="247"/>
    </location>
</feature>
<feature type="region of interest" description="Disordered" evidence="1">
    <location>
        <begin position="225"/>
        <end position="356"/>
    </location>
</feature>
<name>A0ABQ7PY71_PLUXY</name>
<gene>
    <name evidence="3" type="ORF">JYU34_018569</name>
</gene>
<feature type="compositionally biased region" description="Low complexity" evidence="1">
    <location>
        <begin position="135"/>
        <end position="150"/>
    </location>
</feature>
<feature type="compositionally biased region" description="Basic and acidic residues" evidence="1">
    <location>
        <begin position="76"/>
        <end position="89"/>
    </location>
</feature>
<organism evidence="3 4">
    <name type="scientific">Plutella xylostella</name>
    <name type="common">Diamondback moth</name>
    <name type="synonym">Plutella maculipennis</name>
    <dbReference type="NCBI Taxonomy" id="51655"/>
    <lineage>
        <taxon>Eukaryota</taxon>
        <taxon>Metazoa</taxon>
        <taxon>Ecdysozoa</taxon>
        <taxon>Arthropoda</taxon>
        <taxon>Hexapoda</taxon>
        <taxon>Insecta</taxon>
        <taxon>Pterygota</taxon>
        <taxon>Neoptera</taxon>
        <taxon>Endopterygota</taxon>
        <taxon>Lepidoptera</taxon>
        <taxon>Glossata</taxon>
        <taxon>Ditrysia</taxon>
        <taxon>Yponomeutoidea</taxon>
        <taxon>Plutellidae</taxon>
        <taxon>Plutella</taxon>
    </lineage>
</organism>
<feature type="compositionally biased region" description="Pro residues" evidence="1">
    <location>
        <begin position="166"/>
        <end position="191"/>
    </location>
</feature>
<feature type="compositionally biased region" description="Polar residues" evidence="1">
    <location>
        <begin position="550"/>
        <end position="559"/>
    </location>
</feature>
<feature type="compositionally biased region" description="Pro residues" evidence="1">
    <location>
        <begin position="568"/>
        <end position="580"/>
    </location>
</feature>
<proteinExistence type="predicted"/>
<evidence type="ECO:0000313" key="4">
    <source>
        <dbReference type="Proteomes" id="UP000823941"/>
    </source>
</evidence>
<dbReference type="Pfam" id="PF00784">
    <property type="entry name" value="MyTH4"/>
    <property type="match status" value="1"/>
</dbReference>
<feature type="compositionally biased region" description="Polar residues" evidence="1">
    <location>
        <begin position="120"/>
        <end position="134"/>
    </location>
</feature>
<dbReference type="Gene3D" id="1.25.40.530">
    <property type="entry name" value="MyTH4 domain"/>
    <property type="match status" value="1"/>
</dbReference>
<dbReference type="PANTHER" id="PTHR22692">
    <property type="entry name" value="MYOSIN VII, XV"/>
    <property type="match status" value="1"/>
</dbReference>
<evidence type="ECO:0000256" key="1">
    <source>
        <dbReference type="SAM" id="MobiDB-lite"/>
    </source>
</evidence>
<accession>A0ABQ7PY71</accession>
<dbReference type="InterPro" id="IPR038185">
    <property type="entry name" value="MyTH4_dom_sf"/>
</dbReference>
<evidence type="ECO:0000259" key="2">
    <source>
        <dbReference type="PROSITE" id="PS51016"/>
    </source>
</evidence>
<protein>
    <recommendedName>
        <fullName evidence="2">MyTH4 domain-containing protein</fullName>
    </recommendedName>
</protein>
<keyword evidence="4" id="KW-1185">Reference proteome</keyword>
<feature type="domain" description="MyTH4" evidence="2">
    <location>
        <begin position="402"/>
        <end position="551"/>
    </location>
</feature>
<dbReference type="InterPro" id="IPR000857">
    <property type="entry name" value="MyTH4_dom"/>
</dbReference>
<evidence type="ECO:0000313" key="3">
    <source>
        <dbReference type="EMBL" id="KAG7297826.1"/>
    </source>
</evidence>